<evidence type="ECO:0000256" key="2">
    <source>
        <dbReference type="ARBA" id="ARBA00023027"/>
    </source>
</evidence>
<comment type="similarity">
    <text evidence="3">Belongs to the sirtuin family. Class III subfamily.</text>
</comment>
<comment type="cofactor">
    <cofactor evidence="3">
        <name>Zn(2+)</name>
        <dbReference type="ChEBI" id="CHEBI:29105"/>
    </cofactor>
    <text evidence="3">Binds 1 zinc ion per subunit.</text>
</comment>
<feature type="binding site" evidence="3">
    <location>
        <begin position="8"/>
        <end position="27"/>
    </location>
    <ligand>
        <name>NAD(+)</name>
        <dbReference type="ChEBI" id="CHEBI:57540"/>
    </ligand>
</feature>
<keyword evidence="7" id="KW-1185">Reference proteome</keyword>
<organism evidence="6 7">
    <name type="scientific">Luteolibacter soli</name>
    <dbReference type="NCBI Taxonomy" id="3135280"/>
    <lineage>
        <taxon>Bacteria</taxon>
        <taxon>Pseudomonadati</taxon>
        <taxon>Verrucomicrobiota</taxon>
        <taxon>Verrucomicrobiia</taxon>
        <taxon>Verrucomicrobiales</taxon>
        <taxon>Verrucomicrobiaceae</taxon>
        <taxon>Luteolibacter</taxon>
    </lineage>
</organism>
<feature type="active site" description="Proton acceptor" evidence="3 4">
    <location>
        <position position="105"/>
    </location>
</feature>
<dbReference type="PROSITE" id="PS50305">
    <property type="entry name" value="SIRTUIN"/>
    <property type="match status" value="1"/>
</dbReference>
<comment type="catalytic activity">
    <reaction evidence="3">
        <text>N(6)-acetyl-L-lysyl-[protein] + NAD(+) + H2O = 2''-O-acetyl-ADP-D-ribose + nicotinamide + L-lysyl-[protein]</text>
        <dbReference type="Rhea" id="RHEA:43636"/>
        <dbReference type="Rhea" id="RHEA-COMP:9752"/>
        <dbReference type="Rhea" id="RHEA-COMP:10731"/>
        <dbReference type="ChEBI" id="CHEBI:15377"/>
        <dbReference type="ChEBI" id="CHEBI:17154"/>
        <dbReference type="ChEBI" id="CHEBI:29969"/>
        <dbReference type="ChEBI" id="CHEBI:57540"/>
        <dbReference type="ChEBI" id="CHEBI:61930"/>
        <dbReference type="ChEBI" id="CHEBI:83767"/>
        <dbReference type="EC" id="2.3.1.286"/>
    </reaction>
</comment>
<gene>
    <name evidence="3" type="primary">cobB</name>
    <name evidence="6" type="ORF">WKV53_20095</name>
</gene>
<protein>
    <recommendedName>
        <fullName evidence="3">NAD-dependent protein deacylase</fullName>
        <ecNumber evidence="3">2.3.1.286</ecNumber>
    </recommendedName>
    <alternativeName>
        <fullName evidence="3">Regulatory protein SIR2 homolog</fullName>
    </alternativeName>
</protein>
<feature type="binding site" evidence="3 4">
    <location>
        <position position="132"/>
    </location>
    <ligand>
        <name>Zn(2+)</name>
        <dbReference type="ChEBI" id="CHEBI:29105"/>
    </ligand>
</feature>
<dbReference type="InterPro" id="IPR026591">
    <property type="entry name" value="Sirtuin_cat_small_dom_sf"/>
</dbReference>
<dbReference type="PANTHER" id="PTHR11085">
    <property type="entry name" value="NAD-DEPENDENT PROTEIN DEACYLASE SIRTUIN-5, MITOCHONDRIAL-RELATED"/>
    <property type="match status" value="1"/>
</dbReference>
<feature type="binding site" evidence="3 4">
    <location>
        <position position="113"/>
    </location>
    <ligand>
        <name>Zn(2+)</name>
        <dbReference type="ChEBI" id="CHEBI:29105"/>
    </ligand>
</feature>
<feature type="domain" description="Deacetylase sirtuin-type" evidence="5">
    <location>
        <begin position="1"/>
        <end position="230"/>
    </location>
</feature>
<evidence type="ECO:0000256" key="3">
    <source>
        <dbReference type="HAMAP-Rule" id="MF_01121"/>
    </source>
</evidence>
<keyword evidence="3 4" id="KW-0479">Metal-binding</keyword>
<keyword evidence="1 6" id="KW-0808">Transferase</keyword>
<feature type="binding site" evidence="3 4">
    <location>
        <position position="116"/>
    </location>
    <ligand>
        <name>Zn(2+)</name>
        <dbReference type="ChEBI" id="CHEBI:29105"/>
    </ligand>
</feature>
<feature type="binding site" evidence="3">
    <location>
        <begin position="172"/>
        <end position="174"/>
    </location>
    <ligand>
        <name>NAD(+)</name>
        <dbReference type="ChEBI" id="CHEBI:57540"/>
    </ligand>
</feature>
<dbReference type="InterPro" id="IPR026590">
    <property type="entry name" value="Ssirtuin_cat_dom"/>
</dbReference>
<sequence length="230" mass="25445">MNIVILTGAGISAESGIRTFRDEDGLWEGYSVDQVATKLGFGANPELVNRFYNLRRRQLAEVVPNAAHTALVELEEKLGNGFLLITQNVDDLHERAGSHRLIHMHGELLKSRCTWCEIISPCDGDLHATDSCRKCRRDMGMRPDVVWFGETPYELDRIGKALESADIFIAIGTSGIVEPASRFSIKAKVYGAKTIEVNLNETSKTSEFDEIIRGPASETVPALVSRLLQS</sequence>
<dbReference type="HAMAP" id="MF_01121">
    <property type="entry name" value="Sirtuin_ClassIII"/>
    <property type="match status" value="1"/>
</dbReference>
<feature type="binding site" evidence="3">
    <location>
        <begin position="198"/>
        <end position="200"/>
    </location>
    <ligand>
        <name>NAD(+)</name>
        <dbReference type="ChEBI" id="CHEBI:57540"/>
    </ligand>
</feature>
<dbReference type="CDD" id="cd01412">
    <property type="entry name" value="SIRT5_Af1_CobB"/>
    <property type="match status" value="1"/>
</dbReference>
<comment type="catalytic activity">
    <reaction evidence="3">
        <text>N(6)-succinyl-L-lysyl-[protein] + NAD(+) + H2O = 2''-O-succinyl-ADP-D-ribose + nicotinamide + L-lysyl-[protein]</text>
        <dbReference type="Rhea" id="RHEA:47668"/>
        <dbReference type="Rhea" id="RHEA-COMP:9752"/>
        <dbReference type="Rhea" id="RHEA-COMP:11877"/>
        <dbReference type="ChEBI" id="CHEBI:15377"/>
        <dbReference type="ChEBI" id="CHEBI:17154"/>
        <dbReference type="ChEBI" id="CHEBI:29969"/>
        <dbReference type="ChEBI" id="CHEBI:57540"/>
        <dbReference type="ChEBI" id="CHEBI:87830"/>
        <dbReference type="ChEBI" id="CHEBI:87832"/>
    </reaction>
</comment>
<evidence type="ECO:0000256" key="4">
    <source>
        <dbReference type="PROSITE-ProRule" id="PRU00236"/>
    </source>
</evidence>
<evidence type="ECO:0000313" key="7">
    <source>
        <dbReference type="Proteomes" id="UP001371305"/>
    </source>
</evidence>
<dbReference type="GO" id="GO:0034979">
    <property type="term" value="F:NAD-dependent protein lysine deacetylase activity"/>
    <property type="evidence" value="ECO:0007669"/>
    <property type="project" value="UniProtKB-EC"/>
</dbReference>
<dbReference type="InterPro" id="IPR050134">
    <property type="entry name" value="NAD-dep_sirtuin_deacylases"/>
</dbReference>
<dbReference type="SUPFAM" id="SSF52467">
    <property type="entry name" value="DHS-like NAD/FAD-binding domain"/>
    <property type="match status" value="1"/>
</dbReference>
<dbReference type="Gene3D" id="3.40.50.1220">
    <property type="entry name" value="TPP-binding domain"/>
    <property type="match status" value="1"/>
</dbReference>
<dbReference type="InterPro" id="IPR027546">
    <property type="entry name" value="Sirtuin_class_III"/>
</dbReference>
<reference evidence="6 7" key="1">
    <citation type="submission" date="2024-04" db="EMBL/GenBank/DDBJ databases">
        <title>Luteolibacter sp. isolated from soil.</title>
        <authorList>
            <person name="An J."/>
        </authorList>
    </citation>
    <scope>NUCLEOTIDE SEQUENCE [LARGE SCALE GENOMIC DNA]</scope>
    <source>
        <strain evidence="6 7">Y139</strain>
    </source>
</reference>
<proteinExistence type="inferred from homology"/>
<comment type="function">
    <text evidence="3">NAD-dependent lysine deacetylase and desuccinylase that specifically removes acetyl and succinyl groups on target proteins. Modulates the activities of several proteins which are inactive in their acylated form.</text>
</comment>
<feature type="binding site" evidence="3 4">
    <location>
        <position position="135"/>
    </location>
    <ligand>
        <name>Zn(2+)</name>
        <dbReference type="ChEBI" id="CHEBI:29105"/>
    </ligand>
</feature>
<dbReference type="PANTHER" id="PTHR11085:SF4">
    <property type="entry name" value="NAD-DEPENDENT PROTEIN DEACYLASE"/>
    <property type="match status" value="1"/>
</dbReference>
<keyword evidence="6" id="KW-0012">Acyltransferase</keyword>
<feature type="binding site" evidence="3">
    <location>
        <position position="216"/>
    </location>
    <ligand>
        <name>NAD(+)</name>
        <dbReference type="ChEBI" id="CHEBI:57540"/>
    </ligand>
</feature>
<feature type="binding site" evidence="3">
    <location>
        <position position="55"/>
    </location>
    <ligand>
        <name>substrate</name>
    </ligand>
</feature>
<keyword evidence="3 4" id="KW-0862">Zinc</keyword>
<comment type="domain">
    <text evidence="3">2 residues (Tyr-52 and Arg-55) present in a large hydrophobic pocket are probably involved in substrate specificity. They are important for desuccinylation activity, but dispensable for deacetylation activity.</text>
</comment>
<feature type="binding site" evidence="3">
    <location>
        <position position="52"/>
    </location>
    <ligand>
        <name>substrate</name>
    </ligand>
</feature>
<keyword evidence="3" id="KW-0963">Cytoplasm</keyword>
<keyword evidence="2 3" id="KW-0520">NAD</keyword>
<accession>A0ABU9AYJ1</accession>
<dbReference type="Gene3D" id="3.30.1600.10">
    <property type="entry name" value="SIR2/SIRT2 'Small Domain"/>
    <property type="match status" value="1"/>
</dbReference>
<evidence type="ECO:0000256" key="1">
    <source>
        <dbReference type="ARBA" id="ARBA00022679"/>
    </source>
</evidence>
<dbReference type="EMBL" id="JBBUKT010000008">
    <property type="protein sequence ID" value="MEK7952826.1"/>
    <property type="molecule type" value="Genomic_DNA"/>
</dbReference>
<comment type="caution">
    <text evidence="6">The sequence shown here is derived from an EMBL/GenBank/DDBJ whole genome shotgun (WGS) entry which is preliminary data.</text>
</comment>
<feature type="binding site" evidence="3">
    <location>
        <begin position="87"/>
        <end position="90"/>
    </location>
    <ligand>
        <name>NAD(+)</name>
        <dbReference type="ChEBI" id="CHEBI:57540"/>
    </ligand>
</feature>
<dbReference type="RefSeq" id="WP_341406583.1">
    <property type="nucleotide sequence ID" value="NZ_JBBUKT010000008.1"/>
</dbReference>
<evidence type="ECO:0000259" key="5">
    <source>
        <dbReference type="PROSITE" id="PS50305"/>
    </source>
</evidence>
<comment type="subcellular location">
    <subcellularLocation>
        <location evidence="3">Cytoplasm</location>
    </subcellularLocation>
</comment>
<name>A0ABU9AYJ1_9BACT</name>
<dbReference type="InterPro" id="IPR029035">
    <property type="entry name" value="DHS-like_NAD/FAD-binding_dom"/>
</dbReference>
<dbReference type="Proteomes" id="UP001371305">
    <property type="component" value="Unassembled WGS sequence"/>
</dbReference>
<evidence type="ECO:0000313" key="6">
    <source>
        <dbReference type="EMBL" id="MEK7952826.1"/>
    </source>
</evidence>
<dbReference type="Pfam" id="PF02146">
    <property type="entry name" value="SIR2"/>
    <property type="match status" value="1"/>
</dbReference>
<dbReference type="EC" id="2.3.1.286" evidence="3"/>
<dbReference type="InterPro" id="IPR003000">
    <property type="entry name" value="Sirtuin"/>
</dbReference>